<dbReference type="OrthoDB" id="3333873at2"/>
<dbReference type="SUPFAM" id="SSF51126">
    <property type="entry name" value="Pectin lyase-like"/>
    <property type="match status" value="2"/>
</dbReference>
<evidence type="ECO:0000256" key="1">
    <source>
        <dbReference type="SAM" id="MobiDB-lite"/>
    </source>
</evidence>
<dbReference type="RefSeq" id="WP_148753555.1">
    <property type="nucleotide sequence ID" value="NZ_VSSR01000042.1"/>
</dbReference>
<reference evidence="2 3" key="1">
    <citation type="submission" date="2019-08" db="EMBL/GenBank/DDBJ databases">
        <title>Bradyrhizobium hipponensis sp. nov., a rhizobium isolated from a Lupinus angustifolius root nodule in Tunisia.</title>
        <authorList>
            <person name="Off K."/>
            <person name="Rejili M."/>
            <person name="Mars M."/>
            <person name="Brachmann A."/>
            <person name="Marin M."/>
        </authorList>
    </citation>
    <scope>NUCLEOTIDE SEQUENCE [LARGE SCALE GENOMIC DNA]</scope>
    <source>
        <strain evidence="2 3">CTAW11</strain>
    </source>
</reference>
<comment type="caution">
    <text evidence="2">The sequence shown here is derived from an EMBL/GenBank/DDBJ whole genome shotgun (WGS) entry which is preliminary data.</text>
</comment>
<dbReference type="InterPro" id="IPR006626">
    <property type="entry name" value="PbH1"/>
</dbReference>
<dbReference type="Gene3D" id="2.160.20.10">
    <property type="entry name" value="Single-stranded right-handed beta-helix, Pectin lyase-like"/>
    <property type="match status" value="1"/>
</dbReference>
<proteinExistence type="predicted"/>
<sequence>MSPVLATTVSRATLFGRVGTTGRQPTYYFSAAGSDSNDGKTLATPKQTIAAFNALALVATDYVVFRQGDTFAGTMTIPGGGSVLSNIIIGSYGLGAAPIIAPASGNDGIDAVNMGYLTVQNLAVTGGGGTTGHGIFFHNTTASTLYSNNIVSGCAVTGFAGSGIRFGVDNPTFTGYDGTQILNCTANGNALALGGANQTAGITIVGSATGTPQISSVWAHTNLLISGCTASNNTGVAGTPNHCGSGIYINGCNTGLISGSLASNNGANCNATSGPTGMWTSQSRGVVFSGCESASNKTGNIDGGGFDIDGGCDLCRVEYCYSHDNVGPGIMCFCYDSANFIGNRQNVIRFNISANDSLAAARGGISIEAQSSNVNTGNLVYHNTIIGNSNTVGSSALASVTAGASLTGTIANNIIVSTRSNCGVVKTTGSVTGLGTLTGNDYYALGTFSINWNGTNYTTFAAWQTATGQEKISAANVGFSANPELYLLPGSNLSSGNKEFARITKNSTLLNAGVNLSTQYGIDPGTRDFFGGSVSAAGAYTPGCSWAGSALSIVMFATPGDFTQTIPADIVSLYSVEAIGGGAGNAAAQTGAGAGAYARINATTTPLVAGVTQISGHVGAGGAGGTASSANNGEASWWNATSLSNAQSLGSAVCCAADLGLTTATSTGGVGGRAANSVGTTTFNGGSGGNKGGNANGGGGGAGGPFGAGASGGIGGNAGFGGGGGGGAGGGTTPATPVTVNGGNGGNGPYSNGGGVGSGATAPGNAGAIGGGGAGGLGAGTAEPGGNGGAGVEWGSNGGAGGGSGAGVGITTQSIVAGNYGGGGGGRNGGPGAQGAVRFAYKTAGVV</sequence>
<gene>
    <name evidence="2" type="ORF">FXB38_24710</name>
</gene>
<dbReference type="Proteomes" id="UP000324853">
    <property type="component" value="Unassembled WGS sequence"/>
</dbReference>
<accession>A0A5S4WFG3</accession>
<evidence type="ECO:0000313" key="2">
    <source>
        <dbReference type="EMBL" id="TYL80172.1"/>
    </source>
</evidence>
<dbReference type="InterPro" id="IPR011050">
    <property type="entry name" value="Pectin_lyase_fold/virulence"/>
</dbReference>
<name>A0A5S4WFG3_9BRAD</name>
<dbReference type="AlphaFoldDB" id="A0A5S4WFG3"/>
<protein>
    <recommendedName>
        <fullName evidence="4">Right-handed parallel beta-helix repeat-containing protein</fullName>
    </recommendedName>
</protein>
<dbReference type="EMBL" id="VSSR01000042">
    <property type="protein sequence ID" value="TYL80172.1"/>
    <property type="molecule type" value="Genomic_DNA"/>
</dbReference>
<dbReference type="InterPro" id="IPR012334">
    <property type="entry name" value="Pectin_lyas_fold"/>
</dbReference>
<evidence type="ECO:0008006" key="4">
    <source>
        <dbReference type="Google" id="ProtNLM"/>
    </source>
</evidence>
<keyword evidence="3" id="KW-1185">Reference proteome</keyword>
<evidence type="ECO:0000313" key="3">
    <source>
        <dbReference type="Proteomes" id="UP000324853"/>
    </source>
</evidence>
<dbReference type="SMART" id="SM00710">
    <property type="entry name" value="PbH1"/>
    <property type="match status" value="10"/>
</dbReference>
<feature type="region of interest" description="Disordered" evidence="1">
    <location>
        <begin position="726"/>
        <end position="746"/>
    </location>
</feature>
<organism evidence="2 3">
    <name type="scientific">Bradyrhizobium cytisi</name>
    <dbReference type="NCBI Taxonomy" id="515489"/>
    <lineage>
        <taxon>Bacteria</taxon>
        <taxon>Pseudomonadati</taxon>
        <taxon>Pseudomonadota</taxon>
        <taxon>Alphaproteobacteria</taxon>
        <taxon>Hyphomicrobiales</taxon>
        <taxon>Nitrobacteraceae</taxon>
        <taxon>Bradyrhizobium</taxon>
    </lineage>
</organism>